<dbReference type="PANTHER" id="PTHR24121">
    <property type="entry name" value="NO MECHANORECEPTOR POTENTIAL C, ISOFORM D-RELATED"/>
    <property type="match status" value="1"/>
</dbReference>
<sequence>ARADLAIVKYFVDRAGVDIEERDDDGRTPLSWAAERGDRGVVDYFLNVPADVNSRDHQGRTPLYWAAVANHKSNMRSLLDRDTDTLHIMAKEQPDLVKLLLEAGYDVCKRDSDKCIPLHYAASAGNIESVKLLISDKTESVNYEDIAGRTPLKIAVTQSPHIVKTLVEALAMTDGIEPSAWFSGNENDQAEIVCLSKEGKKQSLHFTSSNQLLQELAEHSSTFGPSRRLFLCKDSPPLWRHGNFLGFKIPQTDDNLQCKLQPGGPPNNTLQKICCFLATSFPTSALSWCMKPSELLDIQELIISWIIYQRPANNIGWSSEPANYLSALECSAIPEDGAQFCMQFFDVLESRWTRVLKGVENHMRKRRRMDFGKTPPGSVPLDEWNGLGLSTNLIEKLQRDLSNLANLRDILSNHVEEAQFFIDKYCRLHNHGRGEKQAREKITRLELRGISDLDRSEQMLRDLLTFEFARVSVNEARRSVAIANSMKRLT</sequence>
<dbReference type="Pfam" id="PF12796">
    <property type="entry name" value="Ank_2"/>
    <property type="match status" value="2"/>
</dbReference>
<dbReference type="EMBL" id="JAADYS010003402">
    <property type="protein sequence ID" value="KAF4447584.1"/>
    <property type="molecule type" value="Genomic_DNA"/>
</dbReference>
<gene>
    <name evidence="2" type="ORF">FALBO_16934</name>
</gene>
<dbReference type="OrthoDB" id="5428055at2759"/>
<accession>A0A8H4NQQ3</accession>
<dbReference type="InterPro" id="IPR002110">
    <property type="entry name" value="Ankyrin_rpt"/>
</dbReference>
<dbReference type="PANTHER" id="PTHR24121:SF21">
    <property type="entry name" value="ANKYRIN REPEAT FAMILY PROTEIN"/>
    <property type="match status" value="1"/>
</dbReference>
<dbReference type="Gene3D" id="1.25.40.20">
    <property type="entry name" value="Ankyrin repeat-containing domain"/>
    <property type="match status" value="2"/>
</dbReference>
<dbReference type="PROSITE" id="PS50297">
    <property type="entry name" value="ANK_REP_REGION"/>
    <property type="match status" value="1"/>
</dbReference>
<keyword evidence="1" id="KW-0040">ANK repeat</keyword>
<proteinExistence type="predicted"/>
<feature type="repeat" description="ANK" evidence="1">
    <location>
        <begin position="25"/>
        <end position="57"/>
    </location>
</feature>
<feature type="non-terminal residue" evidence="2">
    <location>
        <position position="490"/>
    </location>
</feature>
<reference evidence="2 3" key="1">
    <citation type="submission" date="2020-01" db="EMBL/GenBank/DDBJ databases">
        <title>Identification and distribution of gene clusters putatively required for synthesis of sphingolipid metabolism inhibitors in phylogenetically diverse species of the filamentous fungus Fusarium.</title>
        <authorList>
            <person name="Kim H.-S."/>
            <person name="Busman M."/>
            <person name="Brown D.W."/>
            <person name="Divon H."/>
            <person name="Uhlig S."/>
            <person name="Proctor R.H."/>
        </authorList>
    </citation>
    <scope>NUCLEOTIDE SEQUENCE [LARGE SCALE GENOMIC DNA]</scope>
    <source>
        <strain evidence="2 3">NRRL 20459</strain>
    </source>
</reference>
<dbReference type="SMART" id="SM00248">
    <property type="entry name" value="ANK"/>
    <property type="match status" value="4"/>
</dbReference>
<evidence type="ECO:0000313" key="3">
    <source>
        <dbReference type="Proteomes" id="UP000554235"/>
    </source>
</evidence>
<comment type="caution">
    <text evidence="2">The sequence shown here is derived from an EMBL/GenBank/DDBJ whole genome shotgun (WGS) entry which is preliminary data.</text>
</comment>
<evidence type="ECO:0000256" key="1">
    <source>
        <dbReference type="PROSITE-ProRule" id="PRU00023"/>
    </source>
</evidence>
<protein>
    <submittedName>
        <fullName evidence="2">Ankyrin repeat domain-containing 50</fullName>
    </submittedName>
</protein>
<organism evidence="2 3">
    <name type="scientific">Fusarium albosuccineum</name>
    <dbReference type="NCBI Taxonomy" id="1237068"/>
    <lineage>
        <taxon>Eukaryota</taxon>
        <taxon>Fungi</taxon>
        <taxon>Dikarya</taxon>
        <taxon>Ascomycota</taxon>
        <taxon>Pezizomycotina</taxon>
        <taxon>Sordariomycetes</taxon>
        <taxon>Hypocreomycetidae</taxon>
        <taxon>Hypocreales</taxon>
        <taxon>Nectriaceae</taxon>
        <taxon>Fusarium</taxon>
        <taxon>Fusarium decemcellulare species complex</taxon>
    </lineage>
</organism>
<dbReference type="SUPFAM" id="SSF48403">
    <property type="entry name" value="Ankyrin repeat"/>
    <property type="match status" value="1"/>
</dbReference>
<keyword evidence="3" id="KW-1185">Reference proteome</keyword>
<dbReference type="AlphaFoldDB" id="A0A8H4NQQ3"/>
<dbReference type="PROSITE" id="PS50088">
    <property type="entry name" value="ANK_REPEAT"/>
    <property type="match status" value="1"/>
</dbReference>
<evidence type="ECO:0000313" key="2">
    <source>
        <dbReference type="EMBL" id="KAF4447584.1"/>
    </source>
</evidence>
<dbReference type="InterPro" id="IPR036770">
    <property type="entry name" value="Ankyrin_rpt-contain_sf"/>
</dbReference>
<dbReference type="Proteomes" id="UP000554235">
    <property type="component" value="Unassembled WGS sequence"/>
</dbReference>
<name>A0A8H4NQQ3_9HYPO</name>
<feature type="non-terminal residue" evidence="2">
    <location>
        <position position="1"/>
    </location>
</feature>